<comment type="caution">
    <text evidence="2">The sequence shown here is derived from an EMBL/GenBank/DDBJ whole genome shotgun (WGS) entry which is preliminary data.</text>
</comment>
<feature type="transmembrane region" description="Helical" evidence="1">
    <location>
        <begin position="191"/>
        <end position="214"/>
    </location>
</feature>
<feature type="transmembrane region" description="Helical" evidence="1">
    <location>
        <begin position="255"/>
        <end position="277"/>
    </location>
</feature>
<dbReference type="InterPro" id="IPR025686">
    <property type="entry name" value="Glucos_trans_II"/>
</dbReference>
<gene>
    <name evidence="2" type="ORF">IQK56_10820</name>
</gene>
<feature type="transmembrane region" description="Helical" evidence="1">
    <location>
        <begin position="12"/>
        <end position="33"/>
    </location>
</feature>
<evidence type="ECO:0000256" key="1">
    <source>
        <dbReference type="SAM" id="Phobius"/>
    </source>
</evidence>
<protein>
    <submittedName>
        <fullName evidence="2">Glucosyltransferase domain-containing protein</fullName>
    </submittedName>
</protein>
<feature type="transmembrane region" description="Helical" evidence="1">
    <location>
        <begin position="407"/>
        <end position="432"/>
    </location>
</feature>
<feature type="transmembrane region" description="Helical" evidence="1">
    <location>
        <begin position="152"/>
        <end position="179"/>
    </location>
</feature>
<evidence type="ECO:0000313" key="3">
    <source>
        <dbReference type="Proteomes" id="UP000613075"/>
    </source>
</evidence>
<keyword evidence="1" id="KW-1133">Transmembrane helix</keyword>
<evidence type="ECO:0000313" key="2">
    <source>
        <dbReference type="EMBL" id="MBE8591382.1"/>
    </source>
</evidence>
<keyword evidence="1" id="KW-0812">Transmembrane</keyword>
<keyword evidence="1" id="KW-0472">Membrane</keyword>
<feature type="transmembrane region" description="Helical" evidence="1">
    <location>
        <begin position="93"/>
        <end position="110"/>
    </location>
</feature>
<feature type="transmembrane region" description="Helical" evidence="1">
    <location>
        <begin position="320"/>
        <end position="339"/>
    </location>
</feature>
<proteinExistence type="predicted"/>
<dbReference type="EMBL" id="JADDUM010000069">
    <property type="protein sequence ID" value="MBE8591382.1"/>
    <property type="molecule type" value="Genomic_DNA"/>
</dbReference>
<name>A0ABR9SRF4_9PSED</name>
<dbReference type="Proteomes" id="UP000613075">
    <property type="component" value="Unassembled WGS sequence"/>
</dbReference>
<sequence length="501" mass="55472">MTAEWSSKESLVFFLVAVLVYVFPLILADYFYVEDSFRAAYGYASWRAEGRFLIDGFYHALSMSNGAPDMFPLGLLMACVVMAFALRKLAFHYFYNVNLCSSSVVLPMFFSPLFLSDLAYKYDGPVITVGVALVIFAITLKCERKAIEWGGGMLLLCCALCIYQPLLNVFVGLCCIELYRAIIHKKTTRDLAALAGGQLTQAAAAALFYLWAVIPFMGKERQGLLGWSDGWLFIVFQRLENAEERIRPLYTGGSAWLFAGMAILFVLGFIWAGWLALRDRSKASSKVMMSLAYVSIIPLLVICVPGIMLVFFHENSDSRAMLGAGPLLVFMLLVIHQSLKLLHRHLTILLVLPIVVLVSISYSYGRVLSLKKTLETSVMTQLAYSISSSPALASVGVFYFNASAQDYWLPASAGTVSIMPSMPYLLAANFLILPEALARVGITNVVQASHEHSAGVRLGRDARPVVDSLFYAIYVEGGDGYIVMKKQPGENPDRDFQIKPR</sequence>
<feature type="transmembrane region" description="Helical" evidence="1">
    <location>
        <begin position="289"/>
        <end position="313"/>
    </location>
</feature>
<accession>A0ABR9SRF4</accession>
<feature type="transmembrane region" description="Helical" evidence="1">
    <location>
        <begin position="345"/>
        <end position="362"/>
    </location>
</feature>
<feature type="transmembrane region" description="Helical" evidence="1">
    <location>
        <begin position="70"/>
        <end position="86"/>
    </location>
</feature>
<dbReference type="Pfam" id="PF14264">
    <property type="entry name" value="Glucos_trans_II"/>
    <property type="match status" value="1"/>
</dbReference>
<reference evidence="2 3" key="1">
    <citation type="submission" date="2020-10" db="EMBL/GenBank/DDBJ databases">
        <title>The draft genomes of Cyclamen pathogen Pseudomonas sp.</title>
        <authorList>
            <person name="Fujikawa T."/>
            <person name="Sawada H."/>
        </authorList>
    </citation>
    <scope>NUCLEOTIDE SEQUENCE [LARGE SCALE GENOMIC DNA]</scope>
    <source>
        <strain evidence="2 3">MAFF 301449</strain>
    </source>
</reference>
<dbReference type="RefSeq" id="WP_193901685.1">
    <property type="nucleotide sequence ID" value="NZ_JADDUM010000069.1"/>
</dbReference>
<feature type="transmembrane region" description="Helical" evidence="1">
    <location>
        <begin position="382"/>
        <end position="401"/>
    </location>
</feature>
<organism evidence="2 3">
    <name type="scientific">Pseudomonas cyclaminis</name>
    <dbReference type="NCBI Taxonomy" id="2781239"/>
    <lineage>
        <taxon>Bacteria</taxon>
        <taxon>Pseudomonadati</taxon>
        <taxon>Pseudomonadota</taxon>
        <taxon>Gammaproteobacteria</taxon>
        <taxon>Pseudomonadales</taxon>
        <taxon>Pseudomonadaceae</taxon>
        <taxon>Pseudomonas</taxon>
    </lineage>
</organism>
<keyword evidence="3" id="KW-1185">Reference proteome</keyword>